<gene>
    <name evidence="3" type="ORF">ERS450000_00589</name>
</gene>
<dbReference type="PROSITE" id="PS50924">
    <property type="entry name" value="MHYT"/>
    <property type="match status" value="1"/>
</dbReference>
<protein>
    <submittedName>
        <fullName evidence="3">MHYT domain (Predicted integral membrane sensor domain)</fullName>
    </submittedName>
</protein>
<keyword evidence="1" id="KW-0472">Membrane</keyword>
<dbReference type="PANTHER" id="PTHR35152:SF1">
    <property type="entry name" value="DOMAIN SIGNALLING PROTEIN, PUTATIVE (AFU_ORTHOLOGUE AFUA_5G11310)-RELATED"/>
    <property type="match status" value="1"/>
</dbReference>
<dbReference type="InterPro" id="IPR005330">
    <property type="entry name" value="MHYT_dom"/>
</dbReference>
<feature type="transmembrane region" description="Helical" evidence="1">
    <location>
        <begin position="6"/>
        <end position="28"/>
    </location>
</feature>
<feature type="transmembrane region" description="Helical" evidence="1">
    <location>
        <begin position="78"/>
        <end position="96"/>
    </location>
</feature>
<feature type="transmembrane region" description="Helical" evidence="1">
    <location>
        <begin position="215"/>
        <end position="235"/>
    </location>
</feature>
<keyword evidence="1" id="KW-0812">Transmembrane</keyword>
<dbReference type="Pfam" id="PF03707">
    <property type="entry name" value="MHYT"/>
    <property type="match status" value="3"/>
</dbReference>
<dbReference type="OMA" id="IGMVAYQ"/>
<dbReference type="GO" id="GO:0016020">
    <property type="term" value="C:membrane"/>
    <property type="evidence" value="ECO:0007669"/>
    <property type="project" value="UniProtKB-UniRule"/>
</dbReference>
<sequence>MEIDHFSHGLLTPVVAYLLSFTGSLLGLRCMTRVRTASPFDGWLIAASVAIGGTGIWVMHFVAMLGFRIHGASIKYDVPVTLASAIIAMLVVWIGLCLAQQPRLGQQALVVGGVVTGLGVAAMHYSGMYAMKTDVEIGYEWSKVVLSLVIAVVAATAALWFTLNVRGTLSTIGAALVMGLAVAGMHYTGMFAMHLGHQHHTPPAGAGASQLLTPLIVSVSLLTIGMLFHLGLTDINGPDRRFARRATDQAYWPTRE</sequence>
<dbReference type="EMBL" id="LN868938">
    <property type="protein sequence ID" value="CRY74293.1"/>
    <property type="molecule type" value="Genomic_DNA"/>
</dbReference>
<feature type="transmembrane region" description="Helical" evidence="1">
    <location>
        <begin position="145"/>
        <end position="163"/>
    </location>
</feature>
<organism evidence="3 4">
    <name type="scientific">Nocardia farcinica</name>
    <dbReference type="NCBI Taxonomy" id="37329"/>
    <lineage>
        <taxon>Bacteria</taxon>
        <taxon>Bacillati</taxon>
        <taxon>Actinomycetota</taxon>
        <taxon>Actinomycetes</taxon>
        <taxon>Mycobacteriales</taxon>
        <taxon>Nocardiaceae</taxon>
        <taxon>Nocardia</taxon>
    </lineage>
</organism>
<feature type="transmembrane region" description="Helical" evidence="1">
    <location>
        <begin position="108"/>
        <end position="125"/>
    </location>
</feature>
<reference evidence="4" key="1">
    <citation type="submission" date="2015-03" db="EMBL/GenBank/DDBJ databases">
        <authorList>
            <consortium name="Pathogen Informatics"/>
        </authorList>
    </citation>
    <scope>NUCLEOTIDE SEQUENCE [LARGE SCALE GENOMIC DNA]</scope>
    <source>
        <strain evidence="4">NCTC11134</strain>
    </source>
</reference>
<feature type="transmembrane region" description="Helical" evidence="1">
    <location>
        <begin position="40"/>
        <end position="66"/>
    </location>
</feature>
<dbReference type="RefSeq" id="WP_011209993.1">
    <property type="nucleotide sequence ID" value="NZ_CAACYE020000001.1"/>
</dbReference>
<dbReference type="Proteomes" id="UP000057820">
    <property type="component" value="Chromosome 1"/>
</dbReference>
<dbReference type="KEGG" id="nfr:ERS450000_00589"/>
<evidence type="ECO:0000313" key="4">
    <source>
        <dbReference type="Proteomes" id="UP000057820"/>
    </source>
</evidence>
<evidence type="ECO:0000313" key="3">
    <source>
        <dbReference type="EMBL" id="CRY74293.1"/>
    </source>
</evidence>
<dbReference type="GeneID" id="61134162"/>
<evidence type="ECO:0000256" key="1">
    <source>
        <dbReference type="PROSITE-ProRule" id="PRU00244"/>
    </source>
</evidence>
<dbReference type="AlphaFoldDB" id="A0A0H5NFI4"/>
<keyword evidence="1" id="KW-1133">Transmembrane helix</keyword>
<evidence type="ECO:0000259" key="2">
    <source>
        <dbReference type="PROSITE" id="PS50924"/>
    </source>
</evidence>
<name>A0A0H5NFI4_NOCFR</name>
<accession>A0A0H5NFI4</accession>
<feature type="domain" description="MHYT" evidence="2">
    <location>
        <begin position="8"/>
        <end position="196"/>
    </location>
</feature>
<proteinExistence type="predicted"/>
<dbReference type="PANTHER" id="PTHR35152">
    <property type="entry name" value="DOMAIN SIGNALLING PROTEIN, PUTATIVE (AFU_ORTHOLOGUE AFUA_5G11310)-RELATED"/>
    <property type="match status" value="1"/>
</dbReference>
<feature type="transmembrane region" description="Helical" evidence="1">
    <location>
        <begin position="175"/>
        <end position="195"/>
    </location>
</feature>